<evidence type="ECO:0000313" key="1">
    <source>
        <dbReference type="EMBL" id="GEK28129.1"/>
    </source>
</evidence>
<dbReference type="Proteomes" id="UP000321429">
    <property type="component" value="Unassembled WGS sequence"/>
</dbReference>
<accession>A0A510VMG2</accession>
<name>A0A510VMG2_9LACO</name>
<evidence type="ECO:0000313" key="2">
    <source>
        <dbReference type="Proteomes" id="UP000321429"/>
    </source>
</evidence>
<organism evidence="1 2">
    <name type="scientific">Furfurilactobacillus siliginis</name>
    <dbReference type="NCBI Taxonomy" id="348151"/>
    <lineage>
        <taxon>Bacteria</taxon>
        <taxon>Bacillati</taxon>
        <taxon>Bacillota</taxon>
        <taxon>Bacilli</taxon>
        <taxon>Lactobacillales</taxon>
        <taxon>Lactobacillaceae</taxon>
        <taxon>Furfurilactobacillus</taxon>
    </lineage>
</organism>
<gene>
    <name evidence="1" type="ORF">LSI01_04400</name>
</gene>
<sequence>MDLYRFNRYSRGLVFLIVDRIENLIRKRKLRKSYDAIMQLLNSNDFVKNPKSIYFNGLELKNKYNLTQMDSNPNHIQLVRQIELSDNHLIEEVETAIIQLWSRNLKEIEKETMDEVITGKDRFKDLFEKTDNHWDVPLKDKYSIEDDGKYSQRVKFEWQVSVGEQAKKIVGLLSPYRYRLK</sequence>
<dbReference type="AlphaFoldDB" id="A0A510VMG2"/>
<comment type="caution">
    <text evidence="1">The sequence shown here is derived from an EMBL/GenBank/DDBJ whole genome shotgun (WGS) entry which is preliminary data.</text>
</comment>
<proteinExistence type="predicted"/>
<protein>
    <submittedName>
        <fullName evidence="1">Uncharacterized protein</fullName>
    </submittedName>
</protein>
<reference evidence="1 2" key="1">
    <citation type="submission" date="2019-07" db="EMBL/GenBank/DDBJ databases">
        <title>Whole genome shotgun sequence of Lactobacillus siliginis NBRC 101315.</title>
        <authorList>
            <person name="Hosoyama A."/>
            <person name="Uohara A."/>
            <person name="Ohji S."/>
            <person name="Ichikawa N."/>
        </authorList>
    </citation>
    <scope>NUCLEOTIDE SEQUENCE [LARGE SCALE GENOMIC DNA]</scope>
    <source>
        <strain evidence="1 2">NBRC 101315</strain>
    </source>
</reference>
<dbReference type="EMBL" id="BJUD01000004">
    <property type="protein sequence ID" value="GEK28129.1"/>
    <property type="molecule type" value="Genomic_DNA"/>
</dbReference>